<gene>
    <name evidence="1" type="ORF">THAOC_08459</name>
</gene>
<accession>K0SV13</accession>
<dbReference type="OrthoDB" id="42293at2759"/>
<proteinExistence type="predicted"/>
<sequence length="263" mass="28450">MVLGITTVCGKLRASNSSLATRDAFASGGAGREPTAGGRYLINRRDGRGDVDKRSEDVAAGRVFHRRQDGSVRSGILMVAVTSNCNGFRIPNITNSNIPATRQRTTGLQLEKDGEDGTTLIRSSRRDFIRNAATIAAGGEFFLSQPAEATYTAFTQREEDWKAREKKGDLLLRLEIQISSAASLRQQLREIAPMNDEGSKIFCPNGASAAVSPLMENKCGDRQALPSVYGRSDDAMGNSVPGFGGSAPQLRAELARESYFREN</sequence>
<dbReference type="EMBL" id="AGNL01008890">
    <property type="protein sequence ID" value="EJK70203.1"/>
    <property type="molecule type" value="Genomic_DNA"/>
</dbReference>
<organism evidence="1 2">
    <name type="scientific">Thalassiosira oceanica</name>
    <name type="common">Marine diatom</name>
    <dbReference type="NCBI Taxonomy" id="159749"/>
    <lineage>
        <taxon>Eukaryota</taxon>
        <taxon>Sar</taxon>
        <taxon>Stramenopiles</taxon>
        <taxon>Ochrophyta</taxon>
        <taxon>Bacillariophyta</taxon>
        <taxon>Coscinodiscophyceae</taxon>
        <taxon>Thalassiosirophycidae</taxon>
        <taxon>Thalassiosirales</taxon>
        <taxon>Thalassiosiraceae</taxon>
        <taxon>Thalassiosira</taxon>
    </lineage>
</organism>
<evidence type="ECO:0000313" key="2">
    <source>
        <dbReference type="Proteomes" id="UP000266841"/>
    </source>
</evidence>
<dbReference type="eggNOG" id="ENOG502SR7P">
    <property type="taxonomic scope" value="Eukaryota"/>
</dbReference>
<dbReference type="AlphaFoldDB" id="K0SV13"/>
<evidence type="ECO:0000313" key="1">
    <source>
        <dbReference type="EMBL" id="EJK70203.1"/>
    </source>
</evidence>
<comment type="caution">
    <text evidence="1">The sequence shown here is derived from an EMBL/GenBank/DDBJ whole genome shotgun (WGS) entry which is preliminary data.</text>
</comment>
<dbReference type="Proteomes" id="UP000266841">
    <property type="component" value="Unassembled WGS sequence"/>
</dbReference>
<name>K0SV13_THAOC</name>
<reference evidence="1 2" key="1">
    <citation type="journal article" date="2012" name="Genome Biol.">
        <title>Genome and low-iron response of an oceanic diatom adapted to chronic iron limitation.</title>
        <authorList>
            <person name="Lommer M."/>
            <person name="Specht M."/>
            <person name="Roy A.S."/>
            <person name="Kraemer L."/>
            <person name="Andreson R."/>
            <person name="Gutowska M.A."/>
            <person name="Wolf J."/>
            <person name="Bergner S.V."/>
            <person name="Schilhabel M.B."/>
            <person name="Klostermeier U.C."/>
            <person name="Beiko R.G."/>
            <person name="Rosenstiel P."/>
            <person name="Hippler M."/>
            <person name="Laroche J."/>
        </authorList>
    </citation>
    <scope>NUCLEOTIDE SEQUENCE [LARGE SCALE GENOMIC DNA]</scope>
    <source>
        <strain evidence="1 2">CCMP1005</strain>
    </source>
</reference>
<protein>
    <submittedName>
        <fullName evidence="1">Uncharacterized protein</fullName>
    </submittedName>
</protein>
<keyword evidence="2" id="KW-1185">Reference proteome</keyword>